<dbReference type="EMBL" id="JH795856">
    <property type="protein sequence ID" value="EJU05706.1"/>
    <property type="molecule type" value="Genomic_DNA"/>
</dbReference>
<dbReference type="InterPro" id="IPR003651">
    <property type="entry name" value="Endonuclease3_FeS-loop_motif"/>
</dbReference>
<evidence type="ECO:0000256" key="9">
    <source>
        <dbReference type="ARBA" id="ARBA00023004"/>
    </source>
</evidence>
<proteinExistence type="inferred from homology"/>
<organism evidence="15 16">
    <name type="scientific">Dacryopinax primogenitus (strain DJM 731)</name>
    <name type="common">Brown rot fungus</name>
    <dbReference type="NCBI Taxonomy" id="1858805"/>
    <lineage>
        <taxon>Eukaryota</taxon>
        <taxon>Fungi</taxon>
        <taxon>Dikarya</taxon>
        <taxon>Basidiomycota</taxon>
        <taxon>Agaricomycotina</taxon>
        <taxon>Dacrymycetes</taxon>
        <taxon>Dacrymycetales</taxon>
        <taxon>Dacrymycetaceae</taxon>
        <taxon>Dacryopinax</taxon>
    </lineage>
</organism>
<keyword evidence="7 13" id="KW-0227">DNA damage</keyword>
<dbReference type="InterPro" id="IPR023170">
    <property type="entry name" value="HhH_base_excis_C"/>
</dbReference>
<comment type="function">
    <text evidence="13">Adenine glycosylase active on G-A mispairs.</text>
</comment>
<feature type="domain" description="HhH-GPD" evidence="14">
    <location>
        <begin position="29"/>
        <end position="182"/>
    </location>
</feature>
<name>M5G628_DACPD</name>
<evidence type="ECO:0000256" key="10">
    <source>
        <dbReference type="ARBA" id="ARBA00023014"/>
    </source>
</evidence>
<dbReference type="Proteomes" id="UP000030653">
    <property type="component" value="Unassembled WGS sequence"/>
</dbReference>
<dbReference type="GO" id="GO:0034039">
    <property type="term" value="F:8-oxo-7,8-dihydroguanine DNA N-glycosylase activity"/>
    <property type="evidence" value="ECO:0007669"/>
    <property type="project" value="TreeGrafter"/>
</dbReference>
<comment type="similarity">
    <text evidence="2 13">Belongs to the Nth/MutY family.</text>
</comment>
<dbReference type="SUPFAM" id="SSF55811">
    <property type="entry name" value="Nudix"/>
    <property type="match status" value="1"/>
</dbReference>
<evidence type="ECO:0000256" key="1">
    <source>
        <dbReference type="ARBA" id="ARBA00000843"/>
    </source>
</evidence>
<dbReference type="GO" id="GO:0051539">
    <property type="term" value="F:4 iron, 4 sulfur cluster binding"/>
    <property type="evidence" value="ECO:0007669"/>
    <property type="project" value="UniProtKB-UniRule"/>
</dbReference>
<dbReference type="OMA" id="QQTRMET"/>
<dbReference type="Pfam" id="PF14815">
    <property type="entry name" value="NUDIX_4"/>
    <property type="match status" value="1"/>
</dbReference>
<dbReference type="STRING" id="1858805.M5G628"/>
<dbReference type="GO" id="GO:0035485">
    <property type="term" value="F:adenine/guanine mispair binding"/>
    <property type="evidence" value="ECO:0007669"/>
    <property type="project" value="TreeGrafter"/>
</dbReference>
<dbReference type="Gene3D" id="1.10.340.30">
    <property type="entry name" value="Hypothetical protein, domain 2"/>
    <property type="match status" value="1"/>
</dbReference>
<evidence type="ECO:0000256" key="4">
    <source>
        <dbReference type="ARBA" id="ARBA00022023"/>
    </source>
</evidence>
<evidence type="ECO:0000256" key="13">
    <source>
        <dbReference type="RuleBase" id="RU365096"/>
    </source>
</evidence>
<keyword evidence="6" id="KW-0479">Metal-binding</keyword>
<evidence type="ECO:0000313" key="16">
    <source>
        <dbReference type="Proteomes" id="UP000030653"/>
    </source>
</evidence>
<dbReference type="CDD" id="cd00056">
    <property type="entry name" value="ENDO3c"/>
    <property type="match status" value="1"/>
</dbReference>
<dbReference type="GO" id="GO:0006285">
    <property type="term" value="P:base-excision repair, AP site formation"/>
    <property type="evidence" value="ECO:0007669"/>
    <property type="project" value="UniProtKB-ARBA"/>
</dbReference>
<evidence type="ECO:0000256" key="6">
    <source>
        <dbReference type="ARBA" id="ARBA00022723"/>
    </source>
</evidence>
<keyword evidence="11" id="KW-0234">DNA repair</keyword>
<dbReference type="RefSeq" id="XP_040632600.1">
    <property type="nucleotide sequence ID" value="XM_040767888.1"/>
</dbReference>
<dbReference type="SMART" id="SM00525">
    <property type="entry name" value="FES"/>
    <property type="match status" value="1"/>
</dbReference>
<dbReference type="GO" id="GO:0032357">
    <property type="term" value="F:oxidized purine DNA binding"/>
    <property type="evidence" value="ECO:0007669"/>
    <property type="project" value="TreeGrafter"/>
</dbReference>
<dbReference type="CDD" id="cd03431">
    <property type="entry name" value="NUDIX_DNA_Glycosylase_C-MutY"/>
    <property type="match status" value="1"/>
</dbReference>
<protein>
    <recommendedName>
        <fullName evidence="4 13">Adenine DNA glycosylase</fullName>
        <ecNumber evidence="3 13">3.2.2.31</ecNumber>
    </recommendedName>
</protein>
<reference evidence="15 16" key="1">
    <citation type="journal article" date="2012" name="Science">
        <title>The Paleozoic origin of enzymatic lignin decomposition reconstructed from 31 fungal genomes.</title>
        <authorList>
            <person name="Floudas D."/>
            <person name="Binder M."/>
            <person name="Riley R."/>
            <person name="Barry K."/>
            <person name="Blanchette R.A."/>
            <person name="Henrissat B."/>
            <person name="Martinez A.T."/>
            <person name="Otillar R."/>
            <person name="Spatafora J.W."/>
            <person name="Yadav J.S."/>
            <person name="Aerts A."/>
            <person name="Benoit I."/>
            <person name="Boyd A."/>
            <person name="Carlson A."/>
            <person name="Copeland A."/>
            <person name="Coutinho P.M."/>
            <person name="de Vries R.P."/>
            <person name="Ferreira P."/>
            <person name="Findley K."/>
            <person name="Foster B."/>
            <person name="Gaskell J."/>
            <person name="Glotzer D."/>
            <person name="Gorecki P."/>
            <person name="Heitman J."/>
            <person name="Hesse C."/>
            <person name="Hori C."/>
            <person name="Igarashi K."/>
            <person name="Jurgens J.A."/>
            <person name="Kallen N."/>
            <person name="Kersten P."/>
            <person name="Kohler A."/>
            <person name="Kuees U."/>
            <person name="Kumar T.K.A."/>
            <person name="Kuo A."/>
            <person name="LaButti K."/>
            <person name="Larrondo L.F."/>
            <person name="Lindquist E."/>
            <person name="Ling A."/>
            <person name="Lombard V."/>
            <person name="Lucas S."/>
            <person name="Lundell T."/>
            <person name="Martin R."/>
            <person name="McLaughlin D.J."/>
            <person name="Morgenstern I."/>
            <person name="Morin E."/>
            <person name="Murat C."/>
            <person name="Nagy L.G."/>
            <person name="Nolan M."/>
            <person name="Ohm R.A."/>
            <person name="Patyshakuliyeva A."/>
            <person name="Rokas A."/>
            <person name="Ruiz-Duenas F.J."/>
            <person name="Sabat G."/>
            <person name="Salamov A."/>
            <person name="Samejima M."/>
            <person name="Schmutz J."/>
            <person name="Slot J.C."/>
            <person name="St John F."/>
            <person name="Stenlid J."/>
            <person name="Sun H."/>
            <person name="Sun S."/>
            <person name="Syed K."/>
            <person name="Tsang A."/>
            <person name="Wiebenga A."/>
            <person name="Young D."/>
            <person name="Pisabarro A."/>
            <person name="Eastwood D.C."/>
            <person name="Martin F."/>
            <person name="Cullen D."/>
            <person name="Grigoriev I.V."/>
            <person name="Hibbett D.S."/>
        </authorList>
    </citation>
    <scope>NUCLEOTIDE SEQUENCE [LARGE SCALE GENOMIC DNA]</scope>
    <source>
        <strain evidence="15 16">DJM-731 SS1</strain>
    </source>
</reference>
<dbReference type="HOGENOM" id="CLU_012862_0_0_1"/>
<dbReference type="Gene3D" id="3.90.79.10">
    <property type="entry name" value="Nucleoside Triphosphate Pyrophosphohydrolase"/>
    <property type="match status" value="1"/>
</dbReference>
<keyword evidence="8" id="KW-0378">Hydrolase</keyword>
<keyword evidence="10" id="KW-0411">Iron-sulfur</keyword>
<sequence>MPWRKEYDSTLNDEERAQRAYEVWVSEIMLQQTQVATVIPYYNRWMERFPTMKDLAEADQEDANTIWKGLGYYRRAKLLMEGTKKVVEEFEGKFPEDAQTAWKAVPGVGRYTAGAITSIAYNTKAPAIDGNVQRLLSRLLAIHANLKSKQTETILWNAADELVKKVDRAGDWNQALIELGSTVCKPRDPNCGGCPLRTSCAAWLETQGQLSAPLVNDIEDACQICEPFPPDPRDGVTRYPMSIERKKAREEASAVNVIEWKSKGDSWFLFVKRPEKGLLGGLWEFPTLDLADTSPSTDTLLKSTHTLIDQLIRDVPESGTSQTHLHYASESQVVGDVRHIFSHIHKTYYALWVVLEGGSEPPALEASSKALVKKRKLEDGADDGLKWVREADVDGVTMGQGLVKLWQIVQAKRTGIAIPEKKSAPRAKKAKAVIGGDIRQWMKGPA</sequence>
<dbReference type="InterPro" id="IPR044298">
    <property type="entry name" value="MIG/MutY"/>
</dbReference>
<dbReference type="Gene3D" id="1.10.1670.10">
    <property type="entry name" value="Helix-hairpin-Helix base-excision DNA repair enzymes (C-terminal)"/>
    <property type="match status" value="1"/>
</dbReference>
<dbReference type="GO" id="GO:0046872">
    <property type="term" value="F:metal ion binding"/>
    <property type="evidence" value="ECO:0007669"/>
    <property type="project" value="UniProtKB-UniRule"/>
</dbReference>
<evidence type="ECO:0000256" key="8">
    <source>
        <dbReference type="ARBA" id="ARBA00022801"/>
    </source>
</evidence>
<dbReference type="PANTHER" id="PTHR42944">
    <property type="entry name" value="ADENINE DNA GLYCOSYLASE"/>
    <property type="match status" value="1"/>
</dbReference>
<dbReference type="GO" id="GO:0006298">
    <property type="term" value="P:mismatch repair"/>
    <property type="evidence" value="ECO:0007669"/>
    <property type="project" value="TreeGrafter"/>
</dbReference>
<evidence type="ECO:0000256" key="3">
    <source>
        <dbReference type="ARBA" id="ARBA00012045"/>
    </source>
</evidence>
<dbReference type="InterPro" id="IPR029119">
    <property type="entry name" value="MutY_C"/>
</dbReference>
<dbReference type="InterPro" id="IPR011257">
    <property type="entry name" value="DNA_glycosylase"/>
</dbReference>
<dbReference type="FunFam" id="1.10.340.30:FF:000002">
    <property type="entry name" value="Adenine DNA glycosylase"/>
    <property type="match status" value="1"/>
</dbReference>
<comment type="catalytic activity">
    <reaction evidence="1 13">
        <text>Hydrolyzes free adenine bases from 7,8-dihydro-8-oxoguanine:adenine mismatched double-stranded DNA, leaving an apurinic site.</text>
        <dbReference type="EC" id="3.2.2.31"/>
    </reaction>
</comment>
<keyword evidence="16" id="KW-1185">Reference proteome</keyword>
<keyword evidence="9 13" id="KW-0408">Iron</keyword>
<dbReference type="GO" id="GO:0005634">
    <property type="term" value="C:nucleus"/>
    <property type="evidence" value="ECO:0007669"/>
    <property type="project" value="TreeGrafter"/>
</dbReference>
<dbReference type="GeneID" id="63682950"/>
<dbReference type="InterPro" id="IPR015797">
    <property type="entry name" value="NUDIX_hydrolase-like_dom_sf"/>
</dbReference>
<dbReference type="EC" id="3.2.2.31" evidence="3 13"/>
<gene>
    <name evidence="15" type="ORF">DACRYDRAFT_104191</name>
</gene>
<dbReference type="GO" id="GO:0000701">
    <property type="term" value="F:purine-specific mismatch base pair DNA N-glycosylase activity"/>
    <property type="evidence" value="ECO:0007669"/>
    <property type="project" value="UniProtKB-EC"/>
</dbReference>
<dbReference type="PANTHER" id="PTHR42944:SF1">
    <property type="entry name" value="ADENINE DNA GLYCOSYLASE"/>
    <property type="match status" value="1"/>
</dbReference>
<dbReference type="SUPFAM" id="SSF48150">
    <property type="entry name" value="DNA-glycosylase"/>
    <property type="match status" value="1"/>
</dbReference>
<evidence type="ECO:0000256" key="11">
    <source>
        <dbReference type="ARBA" id="ARBA00023204"/>
    </source>
</evidence>
<evidence type="ECO:0000313" key="15">
    <source>
        <dbReference type="EMBL" id="EJU05706.1"/>
    </source>
</evidence>
<evidence type="ECO:0000256" key="5">
    <source>
        <dbReference type="ARBA" id="ARBA00022485"/>
    </source>
</evidence>
<dbReference type="InterPro" id="IPR003265">
    <property type="entry name" value="HhH-GPD_domain"/>
</dbReference>
<dbReference type="AlphaFoldDB" id="M5G628"/>
<evidence type="ECO:0000256" key="2">
    <source>
        <dbReference type="ARBA" id="ARBA00008343"/>
    </source>
</evidence>
<dbReference type="OrthoDB" id="10248838at2759"/>
<evidence type="ECO:0000259" key="14">
    <source>
        <dbReference type="SMART" id="SM00478"/>
    </source>
</evidence>
<evidence type="ECO:0000256" key="7">
    <source>
        <dbReference type="ARBA" id="ARBA00022763"/>
    </source>
</evidence>
<keyword evidence="5" id="KW-0004">4Fe-4S</keyword>
<keyword evidence="12 13" id="KW-0326">Glycosidase</keyword>
<dbReference type="SMART" id="SM00478">
    <property type="entry name" value="ENDO3c"/>
    <property type="match status" value="1"/>
</dbReference>
<accession>M5G628</accession>
<dbReference type="Pfam" id="PF00730">
    <property type="entry name" value="HhH-GPD"/>
    <property type="match status" value="1"/>
</dbReference>
<evidence type="ECO:0000256" key="12">
    <source>
        <dbReference type="ARBA" id="ARBA00023295"/>
    </source>
</evidence>
<comment type="cofactor">
    <cofactor evidence="13">
        <name>[4Fe-4S] cluster</name>
        <dbReference type="ChEBI" id="CHEBI:49883"/>
    </cofactor>
    <text evidence="13">Binds 1 [4Fe-4S] cluster.</text>
</comment>